<feature type="active site" description="Proton acceptor; for dehydratase activity" evidence="8">
    <location>
        <position position="958"/>
    </location>
</feature>
<dbReference type="InterPro" id="IPR016039">
    <property type="entry name" value="Thiolase-like"/>
</dbReference>
<dbReference type="SUPFAM" id="SSF50129">
    <property type="entry name" value="GroES-like"/>
    <property type="match status" value="1"/>
</dbReference>
<dbReference type="Gene3D" id="3.10.129.110">
    <property type="entry name" value="Polyketide synthase dehydratase"/>
    <property type="match status" value="1"/>
</dbReference>
<dbReference type="InterPro" id="IPR011032">
    <property type="entry name" value="GroES-like_sf"/>
</dbReference>
<dbReference type="CDD" id="cd00833">
    <property type="entry name" value="PKS"/>
    <property type="match status" value="1"/>
</dbReference>
<dbReference type="GO" id="GO:0031177">
    <property type="term" value="F:phosphopantetheine binding"/>
    <property type="evidence" value="ECO:0007669"/>
    <property type="project" value="InterPro"/>
</dbReference>
<dbReference type="Pfam" id="PF00698">
    <property type="entry name" value="Acyl_transf_1"/>
    <property type="match status" value="1"/>
</dbReference>
<dbReference type="SUPFAM" id="SSF53901">
    <property type="entry name" value="Thiolase-like"/>
    <property type="match status" value="1"/>
</dbReference>
<dbReference type="InterPro" id="IPR032821">
    <property type="entry name" value="PKS_assoc"/>
</dbReference>
<keyword evidence="1" id="KW-0596">Phosphopantetheine</keyword>
<dbReference type="Gene3D" id="1.10.1200.10">
    <property type="entry name" value="ACP-like"/>
    <property type="match status" value="1"/>
</dbReference>
<evidence type="ECO:0000259" key="11">
    <source>
        <dbReference type="PROSITE" id="PS52019"/>
    </source>
</evidence>
<dbReference type="PROSITE" id="PS52019">
    <property type="entry name" value="PKS_MFAS_DH"/>
    <property type="match status" value="1"/>
</dbReference>
<keyword evidence="5" id="KW-0560">Oxidoreductase</keyword>
<dbReference type="EMBL" id="LCWV01000022">
    <property type="protein sequence ID" value="PWI66751.1"/>
    <property type="molecule type" value="Genomic_DNA"/>
</dbReference>
<dbReference type="InterPro" id="IPR014030">
    <property type="entry name" value="Ketoacyl_synth_N"/>
</dbReference>
<dbReference type="InterPro" id="IPR020843">
    <property type="entry name" value="ER"/>
</dbReference>
<comment type="caution">
    <text evidence="12">The sequence shown here is derived from an EMBL/GenBank/DDBJ whole genome shotgun (WGS) entry which is preliminary data.</text>
</comment>
<evidence type="ECO:0000256" key="5">
    <source>
        <dbReference type="ARBA" id="ARBA00023002"/>
    </source>
</evidence>
<evidence type="ECO:0000256" key="3">
    <source>
        <dbReference type="ARBA" id="ARBA00022679"/>
    </source>
</evidence>
<accession>A0A2U3DWW2</accession>
<dbReference type="Gene3D" id="3.90.180.10">
    <property type="entry name" value="Medium-chain alcohol dehydrogenases, catalytic domain"/>
    <property type="match status" value="1"/>
</dbReference>
<keyword evidence="2" id="KW-0597">Phosphoprotein</keyword>
<dbReference type="PROSITE" id="PS00606">
    <property type="entry name" value="KS3_1"/>
    <property type="match status" value="1"/>
</dbReference>
<evidence type="ECO:0000313" key="13">
    <source>
        <dbReference type="Proteomes" id="UP000245956"/>
    </source>
</evidence>
<dbReference type="InterPro" id="IPR036291">
    <property type="entry name" value="NAD(P)-bd_dom_sf"/>
</dbReference>
<dbReference type="InterPro" id="IPR001227">
    <property type="entry name" value="Ac_transferase_dom_sf"/>
</dbReference>
<evidence type="ECO:0000256" key="7">
    <source>
        <dbReference type="ARBA" id="ARBA00023315"/>
    </source>
</evidence>
<dbReference type="InterPro" id="IPR049552">
    <property type="entry name" value="PKS_DH_N"/>
</dbReference>
<feature type="region of interest" description="N-terminal hotdog fold" evidence="8">
    <location>
        <begin position="926"/>
        <end position="1067"/>
    </location>
</feature>
<gene>
    <name evidence="12" type="ORF">PCL_04595</name>
</gene>
<evidence type="ECO:0000256" key="1">
    <source>
        <dbReference type="ARBA" id="ARBA00022450"/>
    </source>
</evidence>
<feature type="domain" description="PKS/mFAS DH" evidence="11">
    <location>
        <begin position="926"/>
        <end position="1234"/>
    </location>
</feature>
<dbReference type="GO" id="GO:0044550">
    <property type="term" value="P:secondary metabolite biosynthetic process"/>
    <property type="evidence" value="ECO:0007669"/>
    <property type="project" value="TreeGrafter"/>
</dbReference>
<evidence type="ECO:0000259" key="9">
    <source>
        <dbReference type="PROSITE" id="PS50075"/>
    </source>
</evidence>
<protein>
    <submittedName>
        <fullName evidence="12">Uncharacterized protein</fullName>
    </submittedName>
</protein>
<dbReference type="SMART" id="SM00822">
    <property type="entry name" value="PKS_KR"/>
    <property type="match status" value="1"/>
</dbReference>
<dbReference type="InterPro" id="IPR016036">
    <property type="entry name" value="Malonyl_transacylase_ACP-bd"/>
</dbReference>
<dbReference type="InterPro" id="IPR050091">
    <property type="entry name" value="PKS_NRPS_Biosynth_Enz"/>
</dbReference>
<reference evidence="12 13" key="1">
    <citation type="journal article" date="2016" name="Front. Microbiol.">
        <title>Genome and transcriptome sequences reveal the specific parasitism of the nematophagous Purpureocillium lilacinum 36-1.</title>
        <authorList>
            <person name="Xie J."/>
            <person name="Li S."/>
            <person name="Mo C."/>
            <person name="Xiao X."/>
            <person name="Peng D."/>
            <person name="Wang G."/>
            <person name="Xiao Y."/>
        </authorList>
    </citation>
    <scope>NUCLEOTIDE SEQUENCE [LARGE SCALE GENOMIC DNA]</scope>
    <source>
        <strain evidence="12 13">36-1</strain>
    </source>
</reference>
<dbReference type="GO" id="GO:0008168">
    <property type="term" value="F:methyltransferase activity"/>
    <property type="evidence" value="ECO:0007669"/>
    <property type="project" value="UniProtKB-KW"/>
</dbReference>
<evidence type="ECO:0000256" key="4">
    <source>
        <dbReference type="ARBA" id="ARBA00022857"/>
    </source>
</evidence>
<dbReference type="Gene3D" id="3.40.47.10">
    <property type="match status" value="1"/>
</dbReference>
<dbReference type="SMART" id="SM00829">
    <property type="entry name" value="PKS_ER"/>
    <property type="match status" value="1"/>
</dbReference>
<keyword evidence="4" id="KW-0521">NADP</keyword>
<dbReference type="InterPro" id="IPR042104">
    <property type="entry name" value="PKS_dehydratase_sf"/>
</dbReference>
<dbReference type="Pfam" id="PF08659">
    <property type="entry name" value="KR"/>
    <property type="match status" value="1"/>
</dbReference>
<evidence type="ECO:0000256" key="2">
    <source>
        <dbReference type="ARBA" id="ARBA00022553"/>
    </source>
</evidence>
<dbReference type="InterPro" id="IPR009081">
    <property type="entry name" value="PP-bd_ACP"/>
</dbReference>
<dbReference type="PROSITE" id="PS50075">
    <property type="entry name" value="CARRIER"/>
    <property type="match status" value="1"/>
</dbReference>
<feature type="domain" description="Carrier" evidence="9">
    <location>
        <begin position="2254"/>
        <end position="2330"/>
    </location>
</feature>
<dbReference type="Gene3D" id="3.40.50.720">
    <property type="entry name" value="NAD(P)-binding Rossmann-like Domain"/>
    <property type="match status" value="3"/>
</dbReference>
<feature type="region of interest" description="C-terminal hotdog fold" evidence="8">
    <location>
        <begin position="1080"/>
        <end position="1234"/>
    </location>
</feature>
<dbReference type="Pfam" id="PF16197">
    <property type="entry name" value="KAsynt_C_assoc"/>
    <property type="match status" value="1"/>
</dbReference>
<dbReference type="GO" id="GO:0006633">
    <property type="term" value="P:fatty acid biosynthetic process"/>
    <property type="evidence" value="ECO:0007669"/>
    <property type="project" value="InterPro"/>
</dbReference>
<dbReference type="GO" id="GO:0016491">
    <property type="term" value="F:oxidoreductase activity"/>
    <property type="evidence" value="ECO:0007669"/>
    <property type="project" value="UniProtKB-KW"/>
</dbReference>
<dbReference type="Pfam" id="PF21089">
    <property type="entry name" value="PKS_DH_N"/>
    <property type="match status" value="1"/>
</dbReference>
<evidence type="ECO:0000313" key="12">
    <source>
        <dbReference type="EMBL" id="PWI66751.1"/>
    </source>
</evidence>
<dbReference type="InterPro" id="IPR049551">
    <property type="entry name" value="PKS_DH_C"/>
</dbReference>
<dbReference type="GO" id="GO:0004315">
    <property type="term" value="F:3-oxoacyl-[acyl-carrier-protein] synthase activity"/>
    <property type="evidence" value="ECO:0007669"/>
    <property type="project" value="InterPro"/>
</dbReference>
<dbReference type="SMART" id="SM00823">
    <property type="entry name" value="PKS_PP"/>
    <property type="match status" value="1"/>
</dbReference>
<feature type="active site" description="Proton donor; for dehydratase activity" evidence="8">
    <location>
        <position position="1145"/>
    </location>
</feature>
<dbReference type="SUPFAM" id="SSF55048">
    <property type="entry name" value="Probable ACP-binding domain of malonyl-CoA ACP transacylase"/>
    <property type="match status" value="1"/>
</dbReference>
<dbReference type="SMART" id="SM00827">
    <property type="entry name" value="PKS_AT"/>
    <property type="match status" value="1"/>
</dbReference>
<dbReference type="GO" id="GO:0004312">
    <property type="term" value="F:fatty acid synthase activity"/>
    <property type="evidence" value="ECO:0007669"/>
    <property type="project" value="TreeGrafter"/>
</dbReference>
<name>A0A2U3DWW2_PURLI</name>
<keyword evidence="3" id="KW-0808">Transferase</keyword>
<dbReference type="Pfam" id="PF00109">
    <property type="entry name" value="ketoacyl-synt"/>
    <property type="match status" value="1"/>
</dbReference>
<dbReference type="InterPro" id="IPR049900">
    <property type="entry name" value="PKS_mFAS_DH"/>
</dbReference>
<dbReference type="Pfam" id="PF00550">
    <property type="entry name" value="PP-binding"/>
    <property type="match status" value="1"/>
</dbReference>
<dbReference type="CDD" id="cd05195">
    <property type="entry name" value="enoyl_red"/>
    <property type="match status" value="1"/>
</dbReference>
<proteinExistence type="predicted"/>
<dbReference type="InterPro" id="IPR036736">
    <property type="entry name" value="ACP-like_sf"/>
</dbReference>
<keyword evidence="7" id="KW-0012">Acyltransferase</keyword>
<dbReference type="InterPro" id="IPR014031">
    <property type="entry name" value="Ketoacyl_synth_C"/>
</dbReference>
<dbReference type="PANTHER" id="PTHR43775">
    <property type="entry name" value="FATTY ACID SYNTHASE"/>
    <property type="match status" value="1"/>
</dbReference>
<sequence length="2331" mass="252895">MGSTAAYSGPEPIAVIGIGCRMPGDVRCPKDLWNLLMSERIANKAKVPRSRFNIDAYLHPSNERPGSFNVPGGYFLEDDPEAFDHGLFNISPVEALWMDPQQRKLLEVVYEAFESSGTTLETVSGQKTGCFVGSFTFDFQHMAQKESDFRHAYVSTGVDTGILGNRISYVFDLRGPSLTVNTACSSSLYALDLACKAIASGECDSAVVGGTNLIVTVDQQMNTARLGVLSPTSQCHTFDDAADGYGRAEGVGALYIKPLSAAIRDGDPVRAPHLICSGSSGKCKDGMTHPSVEGQVAVIQSAYQSAGLSPSQTSYVECHGTGTPVGDPIEVEAIHKAMGAPRAVSDPVLIGSVKPNIGHSEAASSMGTLIKAILALENGIIPPTVGITSPSKSIPWTERTVHVVTQPMAFPERQLLRRIGVSAFGYGGTNAHAILESADNLVPPHHLRHRFVRPLGACVSQSVVPPDEVAARPSLLLLSAHDEPTLKNTISDYARECKDADLLDLAYTLGSTFATDMLEASSSSLMAPNQPTRIAFVFTGQGTQWTRMGAQLFDMYPTVLWTIQSLDRHLATLSVAPTWTIEEMLLKGQDSVVNDSEYSQPLCTAIQIVLVDLLASWNVSPTATIGHSSGEIAAAYAAGTISAEDAITAAYFRGKVAASLRSDGAMLAVGLGASEAQDIVESGPWRGRVIVACHNSPNAVTLSGDCIPIEQLKLEFDNQNIFARMVKTGGKAYHSHHMRDAAIAYESYLTSEAATAQTPSRGVVVPMFSTVRPERLVPVNGYIPASYWVDNLNSPVLFSEGLHQMLDTMPELNTIIELGPHPALAGSIRQICQVLGRNEIVHIPTLKRNEHDGEQMLKMAGSLWTMDADIDVVAVTSIDRIEGGSIERRTGHLLVDLPTYHWTYSKPCWTESRQSREHRQMIEPRHDILGRRVLGTSPLEPIWRNVLRLKDLPWLAQHRLGGEFMLPGSGYLALALEAITQINAQSQLPLPVDSYTVRNVVISTATVVPDDDEGTEIMFRLQPESGKLDVSENGVSSQWYDFQASCCAYGTWKETARGRVAINVRGLDSRQTTAPFPETPHRADHLDWLDKLRSVGFDLGPAFCHITSIFTNGKSHHARGDMSINTTCGLMEAESRYVLHPTVLDSCLQPFLATIHQGRIDEVRCGTIPTHFDEVTVYPPTPQQFVEPSKLQVWTPQLGNRAFSSNSQLIASDGALLVDISGCRNLLYGSAIPEDMKGPRNQDLFIKSEWKIDAEYIEWANAPMALDGDPIIAATDILLHKNISQRTLCLNASWADEVLAAHPGTDLTIAIYSATQLEQRSAKSVEACSIRAIEVSPQLHTVEEEEPFQLVLASVARDGQQHTKLDNIHRMMVASGVLLLQIDPSDAEEWAQDLHLANFGGVTQLAGGVVLATAEKNVEVNVDASVVVPGHVVLVYRTHTTPLLQSMAQSLRGKGWQVSCRPISSPGTVSGCPVLLLADLEGPLLADLGEEDLKGLIFLTENASAITWVTFGGLLTGDKPEYGMTAGAARVIRNEKGSLDLVTVDVDLETTSVARIAHLLIDILSRQRLRGRNGETEYCMTKDMVYVARLVAHHEINSNLVMDSGKSLTVYQCDRPLVYGAIRDGEIVYHKQISQPNNELGTEEVEVLVEAIGLTSSDWSDDSTHLSHEIAGEVSRVGDGVTDLVPGMKVVALAYGNLSTVQRTQPRFTRQLPLHITPIQAAAMTSAFVTATYALEDIGRIESGDYVAIVDGLSHVGLAALELCHRRGARAIVLSSSPSTSAYVADNGLARDNEIVSCFNGDISGQVSQAARGRGLDIVLCSSDSDHLVVTECIRCINTLGRVITVGGSYQLPASQNDLGRHGRNLSFAKFDLKDIMDQRPRAVSRILNDYVRLCREGKLRCSHPFAVHSPAGISNALVLRSTSGGLASTKNVLSYDETATFKVHPSPVPLVLRNDGTYLLVGCLGGLGRQVAMWMADRGVKHMAFFSRTGTDNTSAARTVQALRDRGVEVMVLRGDITKFNHVQDAVAQASSALPIRGMINAANILHDRVFHNMDVESWRAVTDTKVKGCLNLHNALVDQPLDFFVMTSSITSTLGSTGQSNYGAANSFLDSLARHRRSRGLPAVSLILPAILGIGYLSERPEIVQSIKAKGMYGIYEPEMLRAFEIAMTPQDGLHSTFDHLAVGIQPRRYGEAIRIAGAYVPWKEDPRLNWLEKACASQAGPVTTHGPGATSGSQTIQAVIEGKPSPEKAVEEVTALLTRRLARLLMIDEAAIQHSQKSVASYGLDSMIGAEFRNWIFRESQVQVPFQRLLAGNLTVAKLARIIVLKEE</sequence>
<dbReference type="InterPro" id="IPR014043">
    <property type="entry name" value="Acyl_transferase_dom"/>
</dbReference>
<dbReference type="Pfam" id="PF02801">
    <property type="entry name" value="Ketoacyl-synt_C"/>
    <property type="match status" value="1"/>
</dbReference>
<dbReference type="Proteomes" id="UP000245956">
    <property type="component" value="Unassembled WGS sequence"/>
</dbReference>
<dbReference type="InterPro" id="IPR016035">
    <property type="entry name" value="Acyl_Trfase/lysoPLipase"/>
</dbReference>
<dbReference type="SUPFAM" id="SSF52151">
    <property type="entry name" value="FabD/lysophospholipase-like"/>
    <property type="match status" value="1"/>
</dbReference>
<dbReference type="Gene3D" id="3.40.366.10">
    <property type="entry name" value="Malonyl-Coenzyme A Acyl Carrier Protein, domain 2"/>
    <property type="match status" value="1"/>
</dbReference>
<evidence type="ECO:0000259" key="10">
    <source>
        <dbReference type="PROSITE" id="PS52004"/>
    </source>
</evidence>
<dbReference type="InterPro" id="IPR020806">
    <property type="entry name" value="PKS_PP-bd"/>
</dbReference>
<dbReference type="InterPro" id="IPR013968">
    <property type="entry name" value="PKS_KR"/>
</dbReference>
<dbReference type="SMART" id="SM00826">
    <property type="entry name" value="PKS_DH"/>
    <property type="match status" value="1"/>
</dbReference>
<keyword evidence="6" id="KW-0511">Multifunctional enzyme</keyword>
<feature type="domain" description="Ketosynthase family 3 (KS3)" evidence="10">
    <location>
        <begin position="10"/>
        <end position="437"/>
    </location>
</feature>
<dbReference type="Pfam" id="PF14765">
    <property type="entry name" value="PS-DH"/>
    <property type="match status" value="1"/>
</dbReference>
<dbReference type="InterPro" id="IPR018201">
    <property type="entry name" value="Ketoacyl_synth_AS"/>
</dbReference>
<evidence type="ECO:0000256" key="6">
    <source>
        <dbReference type="ARBA" id="ARBA00023268"/>
    </source>
</evidence>
<organism evidence="12 13">
    <name type="scientific">Purpureocillium lilacinum</name>
    <name type="common">Paecilomyces lilacinus</name>
    <dbReference type="NCBI Taxonomy" id="33203"/>
    <lineage>
        <taxon>Eukaryota</taxon>
        <taxon>Fungi</taxon>
        <taxon>Dikarya</taxon>
        <taxon>Ascomycota</taxon>
        <taxon>Pezizomycotina</taxon>
        <taxon>Sordariomycetes</taxon>
        <taxon>Hypocreomycetidae</taxon>
        <taxon>Hypocreales</taxon>
        <taxon>Ophiocordycipitaceae</taxon>
        <taxon>Purpureocillium</taxon>
    </lineage>
</organism>
<dbReference type="SMART" id="SM00825">
    <property type="entry name" value="PKS_KS"/>
    <property type="match status" value="1"/>
</dbReference>
<dbReference type="PROSITE" id="PS52004">
    <property type="entry name" value="KS3_2"/>
    <property type="match status" value="1"/>
</dbReference>
<dbReference type="PANTHER" id="PTHR43775:SF50">
    <property type="entry name" value="HIGHLY REDUCING POLYKETIDE SYNTHASE SRDA"/>
    <property type="match status" value="1"/>
</dbReference>
<evidence type="ECO:0000256" key="8">
    <source>
        <dbReference type="PROSITE-ProRule" id="PRU01363"/>
    </source>
</evidence>
<dbReference type="SUPFAM" id="SSF51735">
    <property type="entry name" value="NAD(P)-binding Rossmann-fold domains"/>
    <property type="match status" value="2"/>
</dbReference>
<dbReference type="InterPro" id="IPR020841">
    <property type="entry name" value="PKS_Beta-ketoAc_synthase_dom"/>
</dbReference>
<dbReference type="GO" id="GO:0032259">
    <property type="term" value="P:methylation"/>
    <property type="evidence" value="ECO:0007669"/>
    <property type="project" value="UniProtKB-KW"/>
</dbReference>
<dbReference type="InterPro" id="IPR057326">
    <property type="entry name" value="KR_dom"/>
</dbReference>
<dbReference type="SUPFAM" id="SSF47336">
    <property type="entry name" value="ACP-like"/>
    <property type="match status" value="1"/>
</dbReference>
<dbReference type="InterPro" id="IPR020807">
    <property type="entry name" value="PKS_DH"/>
</dbReference>